<protein>
    <recommendedName>
        <fullName evidence="12">1,3-beta-glucan synthase</fullName>
        <ecNumber evidence="3">2.4.1.34</ecNumber>
    </recommendedName>
    <alternativeName>
        <fullName evidence="12">1,3-beta-glucan synthase</fullName>
    </alternativeName>
</protein>
<evidence type="ECO:0000256" key="9">
    <source>
        <dbReference type="ARBA" id="ARBA00022989"/>
    </source>
</evidence>
<gene>
    <name evidence="16" type="ORF">KI387_024485</name>
</gene>
<evidence type="ECO:0000256" key="4">
    <source>
        <dbReference type="ARBA" id="ARBA00022475"/>
    </source>
</evidence>
<evidence type="ECO:0000256" key="13">
    <source>
        <dbReference type="ARBA" id="ARBA00047777"/>
    </source>
</evidence>
<dbReference type="Proteomes" id="UP000824469">
    <property type="component" value="Unassembled WGS sequence"/>
</dbReference>
<dbReference type="GO" id="GO:0008360">
    <property type="term" value="P:regulation of cell shape"/>
    <property type="evidence" value="ECO:0007669"/>
    <property type="project" value="UniProtKB-KW"/>
</dbReference>
<comment type="catalytic activity">
    <reaction evidence="13">
        <text>[(1-&gt;3)-beta-D-glucosyl](n) + UDP-alpha-D-glucose = [(1-&gt;3)-beta-D-glucosyl](n+1) + UDP + H(+)</text>
        <dbReference type="Rhea" id="RHEA:21476"/>
        <dbReference type="Rhea" id="RHEA-COMP:11146"/>
        <dbReference type="Rhea" id="RHEA-COMP:14303"/>
        <dbReference type="ChEBI" id="CHEBI:15378"/>
        <dbReference type="ChEBI" id="CHEBI:37671"/>
        <dbReference type="ChEBI" id="CHEBI:58223"/>
        <dbReference type="ChEBI" id="CHEBI:58885"/>
        <dbReference type="EC" id="2.4.1.34"/>
    </reaction>
</comment>
<feature type="transmembrane region" description="Helical" evidence="14">
    <location>
        <begin position="1806"/>
        <end position="1826"/>
    </location>
</feature>
<keyword evidence="11" id="KW-0961">Cell wall biogenesis/degradation</keyword>
<accession>A0AA38L8P2</accession>
<feature type="domain" description="1,3-beta-glucan synthase component FKS1-like" evidence="15">
    <location>
        <begin position="316"/>
        <end position="432"/>
    </location>
</feature>
<dbReference type="Pfam" id="PF14288">
    <property type="entry name" value="FKS1_dom1"/>
    <property type="match status" value="1"/>
</dbReference>
<name>A0AA38L8P2_TAXCH</name>
<sequence>MAGRSAEPSARRLSRTYTTGNLTDSSAFDSEVIPSSLASIAPILRVANEIENTSPRVAYLCRFYAFEKAHKLDPTSSGRGVRQFKTALLQRLERDAEPTLQKRQKKSDAREMQSFYRLYYEQYVKALDAAAVQADRAELAKAYQTAAVLFEVLKAVNQTEAGELAPEIMEAGKEVEKKTELYIPYNILPLDPAGAHQAIMQFPEIKAAVTALRNTRGLPQPENWQKPGTDHDLLDWLQAMFGFQKDNVANQREHLILLLANVHIRQIPKPESMSKLDERALNEVMKKIFKNYKKWCKYLGRKSSLWLPTIQQEVQQRKILYMGLYLLIWGEAANLRFMPECLCYIYHHMAYELYGMLAGNVSSTTGEHIKPAYGGDEESFLRKVVTPIYHVIAREAEASRNGRGKHSQWRNYDDLNEYFWSVDCFRLGWPMRDDADFFNQPSEQGYYHKKNVLVSDTKGWLGKTNFVEIRSFWHLFRSFDRMWTFYILSLQGMIILACNGSGQPTGIFKGEIFQQTLSIFITAAILKFLQAILDLIFSWKARRTMKFTQFLRYILKVVVAAAWVIILPVSYAHTWDNPTGFIKTIKGWLGHSWESPSLYISAVVLYLAPNALGMVYFLFPWLRRKIESSNWQIVNILMWWAQPRLYVGRGMHESQFSLFKYTMFWILLLVTKVTFSYYIEIKPLIKPTQAIMKMSVNNYDWHEFFPRAKDNLGVVIALWTPIVLVYFMDTQIWYSIFSTLFGGIYGAFRRLGEIRTLGMLRSRFQSLPGAFNARLVPPPGDKQEMKGLKRPFKSYLSRKFDEVQPDKTAEAAKFAQLWNQVITSFRAEDLIDNREMDLLLVPYSSDRQLSITQWPPFLLASKIPIASHMAQDFKGGYEDLKKRIQADDYMKYAVEECYQSFRHILDTIVVGKQEDRVIKDIFEKVEVSIADGTLLKKFKMKELHLLYTKFVELIELLLNNDENKSHAVILLQDMLEVVTRDMFEDEMDYLDPSHGSHSRQDYGTTGQNKSQLFASDGAVNFPTTYAWMEQIKRLHLLLTVKESAMDVPVNLEARRRIAFFTNSLFMDMPNAPKVRHMLSFSVLTPYYKEDVLFSKNVLQLENEDGVSIIFYLQKIYPDEWKNFLERIQCESEEEVLADPEKVYELRHWASYRGQTLTRTVRGMMYYRKALELQSFLDMAKPQEILDGYKAQESLQDEQKRSQRSLWAQLQGVADLKFTYVVSCQLYGIHKRSGDIRAEDILNLMVTYPSLRVAYIDEIEEREKEKSHKVYYSVLAKAVNQLDQDIYRIKLPGPANLGEGKPENQNHAIIFTRGEGLQTIDMNQDNYLEEAFKMRNLLEEFLQDHGVRSPTILGLREHIFTGSVSSLAWFMSNQETSFVTIGQRLLANPLKVRFHYGHPDVFDRLFHLTRGGVSKASKVINLSEDIFAGFNSTLRQGNVTHHEYIQVGKGRDVGLNQISLFEAKIANGNGEQTLSRDIYRLGHRFDFFRMMSCYFTTVGFYFSTLVTVLTVYIFLYGRLYLVLSGLEREVVRQAGIQHNRALQAALASQSFVQLGFLMALPMVMEIGLERGFRTALSDFVVMQLQLAPVFFTFSLGTKTHYYGRTLLHGGAEYRATGRGFVVFHAKFADNYRFYSRSHFVKAIELIVLLVVYNLFGKTYQNTVAYLLITFSMWFMVGTWLFAPFLFNPSGFEWQKIVDDWTDWNKWINNRGGIGVSQEKSWESWWDKEQEHLKCSGLRGRICEIILSFRFFLYQYGLVYHLNIAGKNKSVLVYGLSWLVIFVVLLILKTVSMGRRRFSADFQLMFRLLKGLIFIGFIAVLIILYLVCHMTVRDLFACILAFMPTGWALLQIAQACRPLVYRTGFWDSVRALARGYEFIMGLLVFTPIAVLAWFPFVSEFQTRLLFNQAFSRGLQISRILAGRKKDWSSKSKE</sequence>
<feature type="transmembrane region" description="Helical" evidence="14">
    <location>
        <begin position="631"/>
        <end position="647"/>
    </location>
</feature>
<dbReference type="Pfam" id="PF04652">
    <property type="entry name" value="Vta1"/>
    <property type="match status" value="1"/>
</dbReference>
<evidence type="ECO:0000256" key="8">
    <source>
        <dbReference type="ARBA" id="ARBA00022960"/>
    </source>
</evidence>
<dbReference type="PANTHER" id="PTHR12741">
    <property type="entry name" value="LYST-INTERACTING PROTEIN LIP5 DOPAMINE RESPONSIVE PROTEIN DRG-1"/>
    <property type="match status" value="1"/>
</dbReference>
<feature type="transmembrane region" description="Helical" evidence="14">
    <location>
        <begin position="1661"/>
        <end position="1685"/>
    </location>
</feature>
<evidence type="ECO:0000256" key="2">
    <source>
        <dbReference type="ARBA" id="ARBA00009040"/>
    </source>
</evidence>
<dbReference type="GO" id="GO:0005886">
    <property type="term" value="C:plasma membrane"/>
    <property type="evidence" value="ECO:0007669"/>
    <property type="project" value="UniProtKB-SubCell"/>
</dbReference>
<feature type="transmembrane region" description="Helical" evidence="14">
    <location>
        <begin position="550"/>
        <end position="571"/>
    </location>
</feature>
<evidence type="ECO:0000256" key="1">
    <source>
        <dbReference type="ARBA" id="ARBA00004651"/>
    </source>
</evidence>
<feature type="transmembrane region" description="Helical" evidence="14">
    <location>
        <begin position="1497"/>
        <end position="1520"/>
    </location>
</feature>
<evidence type="ECO:0000313" key="17">
    <source>
        <dbReference type="Proteomes" id="UP000824469"/>
    </source>
</evidence>
<dbReference type="Gene3D" id="1.25.40.270">
    <property type="entry name" value="Vacuolar protein sorting-associated protein vta1"/>
    <property type="match status" value="1"/>
</dbReference>
<evidence type="ECO:0000256" key="7">
    <source>
        <dbReference type="ARBA" id="ARBA00022692"/>
    </source>
</evidence>
<comment type="caution">
    <text evidence="16">The sequence shown here is derived from an EMBL/GenBank/DDBJ whole genome shotgun (WGS) entry which is preliminary data.</text>
</comment>
<dbReference type="EMBL" id="JAHRHJ020000005">
    <property type="protein sequence ID" value="KAH9315858.1"/>
    <property type="molecule type" value="Genomic_DNA"/>
</dbReference>
<comment type="similarity">
    <text evidence="2">Belongs to the glycosyltransferase 48 family.</text>
</comment>
<dbReference type="GO" id="GO:0071555">
    <property type="term" value="P:cell wall organization"/>
    <property type="evidence" value="ECO:0007669"/>
    <property type="project" value="UniProtKB-KW"/>
</dbReference>
<dbReference type="InterPro" id="IPR023175">
    <property type="entry name" value="Vta1/CALS_N_sf"/>
</dbReference>
<dbReference type="GO" id="GO:0003843">
    <property type="term" value="F:1,3-beta-D-glucan synthase activity"/>
    <property type="evidence" value="ECO:0007669"/>
    <property type="project" value="UniProtKB-EC"/>
</dbReference>
<dbReference type="Pfam" id="PF02364">
    <property type="entry name" value="Glucan_synthase"/>
    <property type="match status" value="1"/>
</dbReference>
<feature type="transmembrane region" description="Helical" evidence="14">
    <location>
        <begin position="598"/>
        <end position="619"/>
    </location>
</feature>
<evidence type="ECO:0000256" key="6">
    <source>
        <dbReference type="ARBA" id="ARBA00022679"/>
    </source>
</evidence>
<reference evidence="16 17" key="1">
    <citation type="journal article" date="2021" name="Nat. Plants">
        <title>The Taxus genome provides insights into paclitaxel biosynthesis.</title>
        <authorList>
            <person name="Xiong X."/>
            <person name="Gou J."/>
            <person name="Liao Q."/>
            <person name="Li Y."/>
            <person name="Zhou Q."/>
            <person name="Bi G."/>
            <person name="Li C."/>
            <person name="Du R."/>
            <person name="Wang X."/>
            <person name="Sun T."/>
            <person name="Guo L."/>
            <person name="Liang H."/>
            <person name="Lu P."/>
            <person name="Wu Y."/>
            <person name="Zhang Z."/>
            <person name="Ro D.K."/>
            <person name="Shang Y."/>
            <person name="Huang S."/>
            <person name="Yan J."/>
        </authorList>
    </citation>
    <scope>NUCLEOTIDE SEQUENCE [LARGE SCALE GENOMIC DNA]</scope>
    <source>
        <strain evidence="16">Ta-2019</strain>
    </source>
</reference>
<dbReference type="InterPro" id="IPR058851">
    <property type="entry name" value="CALS1_helical"/>
</dbReference>
<feature type="transmembrane region" description="Helical" evidence="14">
    <location>
        <begin position="1769"/>
        <end position="1786"/>
    </location>
</feature>
<keyword evidence="9 14" id="KW-1133">Transmembrane helix</keyword>
<feature type="transmembrane region" description="Helical" evidence="14">
    <location>
        <begin position="1873"/>
        <end position="1894"/>
    </location>
</feature>
<dbReference type="GO" id="GO:0006075">
    <property type="term" value="P:(1-&gt;3)-beta-D-glucan biosynthetic process"/>
    <property type="evidence" value="ECO:0007669"/>
    <property type="project" value="InterPro"/>
</dbReference>
<keyword evidence="4" id="KW-1003">Cell membrane</keyword>
<keyword evidence="5" id="KW-0328">Glycosyltransferase</keyword>
<feature type="transmembrane region" description="Helical" evidence="14">
    <location>
        <begin position="1638"/>
        <end position="1655"/>
    </location>
</feature>
<dbReference type="GO" id="GO:0000148">
    <property type="term" value="C:1,3-beta-D-glucan synthase complex"/>
    <property type="evidence" value="ECO:0007669"/>
    <property type="project" value="InterPro"/>
</dbReference>
<dbReference type="EC" id="2.4.1.34" evidence="3"/>
<evidence type="ECO:0000256" key="5">
    <source>
        <dbReference type="ARBA" id="ARBA00022676"/>
    </source>
</evidence>
<evidence type="ECO:0000256" key="10">
    <source>
        <dbReference type="ARBA" id="ARBA00023136"/>
    </source>
</evidence>
<dbReference type="InterPro" id="IPR003440">
    <property type="entry name" value="Glyco_trans_48_dom"/>
</dbReference>
<organism evidence="16 17">
    <name type="scientific">Taxus chinensis</name>
    <name type="common">Chinese yew</name>
    <name type="synonym">Taxus wallichiana var. chinensis</name>
    <dbReference type="NCBI Taxonomy" id="29808"/>
    <lineage>
        <taxon>Eukaryota</taxon>
        <taxon>Viridiplantae</taxon>
        <taxon>Streptophyta</taxon>
        <taxon>Embryophyta</taxon>
        <taxon>Tracheophyta</taxon>
        <taxon>Spermatophyta</taxon>
        <taxon>Pinopsida</taxon>
        <taxon>Pinidae</taxon>
        <taxon>Conifers II</taxon>
        <taxon>Cupressales</taxon>
        <taxon>Taxaceae</taxon>
        <taxon>Taxus</taxon>
    </lineage>
</organism>
<dbReference type="Pfam" id="PF25968">
    <property type="entry name" value="CALS1"/>
    <property type="match status" value="1"/>
</dbReference>
<dbReference type="OMA" id="TYAYSWE"/>
<evidence type="ECO:0000256" key="12">
    <source>
        <dbReference type="ARBA" id="ARBA00032165"/>
    </source>
</evidence>
<dbReference type="SMART" id="SM01205">
    <property type="entry name" value="FKS1_dom1"/>
    <property type="match status" value="1"/>
</dbReference>
<dbReference type="InterPro" id="IPR026899">
    <property type="entry name" value="FKS1-like_dom1"/>
</dbReference>
<dbReference type="PANTHER" id="PTHR12741:SF48">
    <property type="entry name" value="1,3-BETA-GLUCAN SYNTHASE COMPONENT FKS1-RELATED"/>
    <property type="match status" value="1"/>
</dbReference>
<evidence type="ECO:0000313" key="16">
    <source>
        <dbReference type="EMBL" id="KAH9315858.1"/>
    </source>
</evidence>
<feature type="transmembrane region" description="Helical" evidence="14">
    <location>
        <begin position="1833"/>
        <end position="1853"/>
    </location>
</feature>
<evidence type="ECO:0000259" key="15">
    <source>
        <dbReference type="SMART" id="SM01205"/>
    </source>
</evidence>
<keyword evidence="7 14" id="KW-0812">Transmembrane</keyword>
<dbReference type="FunFam" id="1.25.40.270:FF:000002">
    <property type="entry name" value="callose synthase 3"/>
    <property type="match status" value="1"/>
</dbReference>
<feature type="transmembrane region" description="Helical" evidence="14">
    <location>
        <begin position="517"/>
        <end position="538"/>
    </location>
</feature>
<evidence type="ECO:0000256" key="11">
    <source>
        <dbReference type="ARBA" id="ARBA00023316"/>
    </source>
</evidence>
<proteinExistence type="inferred from homology"/>
<keyword evidence="8" id="KW-0133">Cell shape</keyword>
<keyword evidence="17" id="KW-1185">Reference proteome</keyword>
<keyword evidence="6" id="KW-0808">Transferase</keyword>
<evidence type="ECO:0000256" key="3">
    <source>
        <dbReference type="ARBA" id="ARBA00012589"/>
    </source>
</evidence>
<feature type="transmembrane region" description="Helical" evidence="14">
    <location>
        <begin position="659"/>
        <end position="679"/>
    </location>
</feature>
<evidence type="ECO:0000256" key="14">
    <source>
        <dbReference type="SAM" id="Phobius"/>
    </source>
</evidence>
<dbReference type="InterPro" id="IPR039431">
    <property type="entry name" value="Vta1/CALS_N"/>
</dbReference>
<keyword evidence="10 14" id="KW-0472">Membrane</keyword>
<feature type="transmembrane region" description="Helical" evidence="14">
    <location>
        <begin position="711"/>
        <end position="728"/>
    </location>
</feature>
<feature type="transmembrane region" description="Helical" evidence="14">
    <location>
        <begin position="1540"/>
        <end position="1562"/>
    </location>
</feature>
<comment type="subcellular location">
    <subcellularLocation>
        <location evidence="1">Cell membrane</location>
        <topology evidence="1">Multi-pass membrane protein</topology>
    </subcellularLocation>
</comment>